<evidence type="ECO:0000256" key="1">
    <source>
        <dbReference type="SAM" id="MobiDB-lite"/>
    </source>
</evidence>
<sequence>MPGNGSPRGLTRAGIVGIVPFRSHSGNPQAATAGIQDGRQGVPR</sequence>
<organism evidence="2 3">
    <name type="scientific">Acidithiobacillus ferrooxidans (strain ATCC 23270 / DSM 14882 / CIP 104768 / NCIMB 8455)</name>
    <name type="common">Ferrobacillus ferrooxidans (strain ATCC 23270)</name>
    <dbReference type="NCBI Taxonomy" id="243159"/>
    <lineage>
        <taxon>Bacteria</taxon>
        <taxon>Pseudomonadati</taxon>
        <taxon>Pseudomonadota</taxon>
        <taxon>Acidithiobacillia</taxon>
        <taxon>Acidithiobacillales</taxon>
        <taxon>Acidithiobacillaceae</taxon>
        <taxon>Acidithiobacillus</taxon>
    </lineage>
</organism>
<protein>
    <submittedName>
        <fullName evidence="2">Uncharacterized protein</fullName>
    </submittedName>
</protein>
<evidence type="ECO:0000313" key="2">
    <source>
        <dbReference type="EMBL" id="ACK80066.1"/>
    </source>
</evidence>
<proteinExistence type="predicted"/>
<name>B7J4J8_ACIF2</name>
<dbReference type="Proteomes" id="UP000001362">
    <property type="component" value="Chromosome"/>
</dbReference>
<dbReference type="PaxDb" id="243159-AFE_0456"/>
<dbReference type="STRING" id="243159.AFE_0456"/>
<dbReference type="KEGG" id="afr:AFE_0456"/>
<accession>B7J4J8</accession>
<dbReference type="HOGENOM" id="CLU_3211115_0_0_6"/>
<feature type="region of interest" description="Disordered" evidence="1">
    <location>
        <begin position="21"/>
        <end position="44"/>
    </location>
</feature>
<dbReference type="AlphaFoldDB" id="B7J4J8"/>
<evidence type="ECO:0000313" key="3">
    <source>
        <dbReference type="Proteomes" id="UP000001362"/>
    </source>
</evidence>
<gene>
    <name evidence="2" type="ordered locus">AFE_0456</name>
</gene>
<keyword evidence="3" id="KW-1185">Reference proteome</keyword>
<reference evidence="2 3" key="1">
    <citation type="journal article" date="2008" name="BMC Genomics">
        <title>Acidithiobacillus ferrooxidans metabolism: from genome sequence to industrial applications.</title>
        <authorList>
            <person name="Valdes J."/>
            <person name="Pedroso I."/>
            <person name="Quatrini R."/>
            <person name="Dodson R.J."/>
            <person name="Tettelin H."/>
            <person name="Blake R.II."/>
            <person name="Eisen J.A."/>
            <person name="Holmes D.S."/>
        </authorList>
    </citation>
    <scope>NUCLEOTIDE SEQUENCE [LARGE SCALE GENOMIC DNA]</scope>
    <source>
        <strain evidence="3">ATCC 23270 / DSM 14882 / CIP 104768 / NCIMB 8455</strain>
    </source>
</reference>
<dbReference type="EMBL" id="CP001219">
    <property type="protein sequence ID" value="ACK80066.1"/>
    <property type="molecule type" value="Genomic_DNA"/>
</dbReference>